<dbReference type="GO" id="GO:0004519">
    <property type="term" value="F:endonuclease activity"/>
    <property type="evidence" value="ECO:0007669"/>
    <property type="project" value="UniProtKB-KW"/>
</dbReference>
<dbReference type="Gene3D" id="1.10.1670.10">
    <property type="entry name" value="Helix-hairpin-Helix base-excision DNA repair enzymes (C-terminal)"/>
    <property type="match status" value="1"/>
</dbReference>
<name>A0A3K6A942_CAMCO</name>
<dbReference type="GO" id="GO:0051539">
    <property type="term" value="F:4 iron, 4 sulfur cluster binding"/>
    <property type="evidence" value="ECO:0007669"/>
    <property type="project" value="UniProtKB-KW"/>
</dbReference>
<dbReference type="EMBL" id="AABUYW010000003">
    <property type="protein sequence ID" value="EAJ1076435.1"/>
    <property type="molecule type" value="Genomic_DNA"/>
</dbReference>
<dbReference type="Gene3D" id="1.10.340.30">
    <property type="entry name" value="Hypothetical protein, domain 2"/>
    <property type="match status" value="1"/>
</dbReference>
<proteinExistence type="predicted"/>
<dbReference type="NCBIfam" id="NF010494">
    <property type="entry name" value="PRK13913.1"/>
    <property type="match status" value="1"/>
</dbReference>
<evidence type="ECO:0000256" key="3">
    <source>
        <dbReference type="ARBA" id="ARBA00023004"/>
    </source>
</evidence>
<evidence type="ECO:0000256" key="1">
    <source>
        <dbReference type="ARBA" id="ARBA00022485"/>
    </source>
</evidence>
<dbReference type="EMBL" id="AACRQU010000003">
    <property type="protein sequence ID" value="EAL8416220.1"/>
    <property type="molecule type" value="Genomic_DNA"/>
</dbReference>
<dbReference type="InterPro" id="IPR003265">
    <property type="entry name" value="HhH-GPD_domain"/>
</dbReference>
<keyword evidence="3" id="KW-0408">Iron</keyword>
<keyword evidence="1" id="KW-0004">4Fe-4S</keyword>
<keyword evidence="2" id="KW-0479">Metal-binding</keyword>
<reference evidence="7 8" key="1">
    <citation type="submission" date="2018-08" db="EMBL/GenBank/DDBJ databases">
        <authorList>
            <consortium name="NARMS: The National Antimicrobial Resistance Monitoring System"/>
        </authorList>
    </citation>
    <scope>NUCLEOTIDE SEQUENCE [LARGE SCALE GENOMIC DNA]</scope>
    <source>
        <strain evidence="7 8">FSIS11812579</strain>
        <strain evidence="6 9">FSIS1609200</strain>
    </source>
</reference>
<dbReference type="SUPFAM" id="SSF48150">
    <property type="entry name" value="DNA-glycosylase"/>
    <property type="match status" value="1"/>
</dbReference>
<dbReference type="SMART" id="SM00478">
    <property type="entry name" value="ENDO3c"/>
    <property type="match status" value="1"/>
</dbReference>
<evidence type="ECO:0000313" key="9">
    <source>
        <dbReference type="Proteomes" id="UP000557830"/>
    </source>
</evidence>
<dbReference type="AlphaFoldDB" id="A0A3K6A942"/>
<comment type="caution">
    <text evidence="7">The sequence shown here is derived from an EMBL/GenBank/DDBJ whole genome shotgun (WGS) entry which is preliminary data.</text>
</comment>
<dbReference type="InterPro" id="IPR011257">
    <property type="entry name" value="DNA_glycosylase"/>
</dbReference>
<evidence type="ECO:0000256" key="4">
    <source>
        <dbReference type="ARBA" id="ARBA00023014"/>
    </source>
</evidence>
<dbReference type="GO" id="GO:0006284">
    <property type="term" value="P:base-excision repair"/>
    <property type="evidence" value="ECO:0007669"/>
    <property type="project" value="InterPro"/>
</dbReference>
<evidence type="ECO:0000313" key="6">
    <source>
        <dbReference type="EMBL" id="EAJ1076435.1"/>
    </source>
</evidence>
<evidence type="ECO:0000259" key="5">
    <source>
        <dbReference type="SMART" id="SM00478"/>
    </source>
</evidence>
<gene>
    <name evidence="6" type="ORF">BU953_02165</name>
    <name evidence="7" type="ORF">DYF97_02160</name>
</gene>
<keyword evidence="7" id="KW-0255">Endonuclease</keyword>
<dbReference type="RefSeq" id="WP_002824849.1">
    <property type="nucleotide sequence ID" value="NZ_AP028341.1"/>
</dbReference>
<organism evidence="7 8">
    <name type="scientific">Campylobacter coli</name>
    <dbReference type="NCBI Taxonomy" id="195"/>
    <lineage>
        <taxon>Bacteria</taxon>
        <taxon>Pseudomonadati</taxon>
        <taxon>Campylobacterota</taxon>
        <taxon>Epsilonproteobacteria</taxon>
        <taxon>Campylobacterales</taxon>
        <taxon>Campylobacteraceae</taxon>
        <taxon>Campylobacter</taxon>
    </lineage>
</organism>
<feature type="domain" description="HhH-GPD" evidence="5">
    <location>
        <begin position="39"/>
        <end position="206"/>
    </location>
</feature>
<accession>A0A3K6A942</accession>
<dbReference type="Proteomes" id="UP000333665">
    <property type="component" value="Unassembled WGS sequence"/>
</dbReference>
<dbReference type="Proteomes" id="UP000557830">
    <property type="component" value="Unassembled WGS sequence"/>
</dbReference>
<dbReference type="Pfam" id="PF00730">
    <property type="entry name" value="HhH-GPD"/>
    <property type="match status" value="1"/>
</dbReference>
<keyword evidence="4" id="KW-0411">Iron-sulfur</keyword>
<keyword evidence="7" id="KW-0378">Hydrolase</keyword>
<dbReference type="PANTHER" id="PTHR10359">
    <property type="entry name" value="A/G-SPECIFIC ADENINE GLYCOSYLASE/ENDONUCLEASE III"/>
    <property type="match status" value="1"/>
</dbReference>
<sequence length="227" mass="26371">MNGADIFKKLLACNLDFKEFDWLENQGLSDFELLISVILTQNTKWDNVLKALNNLKNAQISSLEQLLNLSNLELATLIKPSGFYNTKAKRLKELASNILDTYSDIENFKKNVDREWLLNTKGLGFESVDSILNYLCKREILVVDSYTQRLAMHLSYEFENYEDLREFFESGIENEQENLCQILEKKYELFELYQIFHAVIIAFGKVAFKGAKLTLEGENLIQNLKEE</sequence>
<dbReference type="PANTHER" id="PTHR10359:SF19">
    <property type="entry name" value="DNA REPAIR GLYCOSYLASE MJ1434-RELATED"/>
    <property type="match status" value="1"/>
</dbReference>
<keyword evidence="7" id="KW-0540">Nuclease</keyword>
<dbReference type="CDD" id="cd00056">
    <property type="entry name" value="ENDO3c"/>
    <property type="match status" value="1"/>
</dbReference>
<dbReference type="InterPro" id="IPR023170">
    <property type="entry name" value="HhH_base_excis_C"/>
</dbReference>
<protein>
    <submittedName>
        <fullName evidence="7">Endonuclease III domain-containing protein</fullName>
    </submittedName>
</protein>
<dbReference type="GO" id="GO:0046872">
    <property type="term" value="F:metal ion binding"/>
    <property type="evidence" value="ECO:0007669"/>
    <property type="project" value="UniProtKB-KW"/>
</dbReference>
<evidence type="ECO:0000313" key="7">
    <source>
        <dbReference type="EMBL" id="EAL8416220.1"/>
    </source>
</evidence>
<evidence type="ECO:0000313" key="8">
    <source>
        <dbReference type="Proteomes" id="UP000333665"/>
    </source>
</evidence>
<evidence type="ECO:0000256" key="2">
    <source>
        <dbReference type="ARBA" id="ARBA00022723"/>
    </source>
</evidence>